<protein>
    <submittedName>
        <fullName evidence="1">Uncharacterized protein</fullName>
    </submittedName>
</protein>
<sequence>MNSKYKLLSYLLLISSLFFISQIAAVDAASVRTLSVDVHEIIIDDAYYIDTDIYTYLTVNVDTSSTTEKYYLVVTLTNPINEESTVMYHVFTSLKSLRFEVIFYNHATVSGDYIVEASIITNNNGWLSVTDIMIFDPPGGSEGDPYVGIRVI</sequence>
<gene>
    <name evidence="1" type="ORF">K9W45_04075</name>
</gene>
<evidence type="ECO:0000313" key="1">
    <source>
        <dbReference type="EMBL" id="UJG41648.1"/>
    </source>
</evidence>
<reference evidence="1" key="1">
    <citation type="journal article" date="2022" name="Nat. Microbiol.">
        <title>Unique mobile elements and scalable gene flow at the prokaryote-eukaryote boundary revealed by circularized Asgard archaea genomes.</title>
        <authorList>
            <person name="Wu F."/>
            <person name="Speth D.R."/>
            <person name="Philosof A."/>
            <person name="Cremiere A."/>
            <person name="Narayanan A."/>
            <person name="Barco R.A."/>
            <person name="Connon S.A."/>
            <person name="Amend J.P."/>
            <person name="Antoshechkin I.A."/>
            <person name="Orphan V.J."/>
        </authorList>
    </citation>
    <scope>NUCLEOTIDE SEQUENCE</scope>
    <source>
        <strain evidence="1">PM71</strain>
    </source>
</reference>
<dbReference type="EMBL" id="CP084166">
    <property type="protein sequence ID" value="UJG41648.1"/>
    <property type="molecule type" value="Genomic_DNA"/>
</dbReference>
<dbReference type="Proteomes" id="UP001201020">
    <property type="component" value="Chromosome"/>
</dbReference>
<dbReference type="AlphaFoldDB" id="A0A9Y1BM83"/>
<organism evidence="1">
    <name type="scientific">Candidatus Heimdallarchaeum aukensis</name>
    <dbReference type="NCBI Taxonomy" id="2876573"/>
    <lineage>
        <taxon>Archaea</taxon>
        <taxon>Promethearchaeati</taxon>
        <taxon>Candidatus Heimdallarchaeota</taxon>
        <taxon>Candidatus Heimdallarchaeia (ex Rinke et al. 2021) (nom. nud.)</taxon>
        <taxon>Candidatus Heimdallarchaeales</taxon>
        <taxon>Candidatus Heimdallarchaeaceae</taxon>
        <taxon>Candidatus Heimdallarchaeum</taxon>
    </lineage>
</organism>
<proteinExistence type="predicted"/>
<accession>A0A9Y1BM83</accession>
<name>A0A9Y1BM83_9ARCH</name>